<dbReference type="Proteomes" id="UP000293952">
    <property type="component" value="Unassembled WGS sequence"/>
</dbReference>
<gene>
    <name evidence="2" type="ORF">ERX46_13870</name>
</gene>
<dbReference type="AlphaFoldDB" id="A0A4Q4KGY3"/>
<feature type="chain" id="PRO_5020419749" evidence="1">
    <location>
        <begin position="21"/>
        <end position="404"/>
    </location>
</feature>
<dbReference type="EMBL" id="SETE01000006">
    <property type="protein sequence ID" value="RYM32365.1"/>
    <property type="molecule type" value="Genomic_DNA"/>
</dbReference>
<keyword evidence="1" id="KW-0732">Signal</keyword>
<protein>
    <submittedName>
        <fullName evidence="2">Uncharacterized protein</fullName>
    </submittedName>
</protein>
<accession>A0A4Q4KGY3</accession>
<proteinExistence type="predicted"/>
<evidence type="ECO:0000313" key="2">
    <source>
        <dbReference type="EMBL" id="RYM32365.1"/>
    </source>
</evidence>
<reference evidence="2 3" key="1">
    <citation type="submission" date="2019-02" db="EMBL/GenBank/DDBJ databases">
        <title>Genome sequence of the sea-ice species Brumimicrobium glaciale.</title>
        <authorList>
            <person name="Bowman J.P."/>
        </authorList>
    </citation>
    <scope>NUCLEOTIDE SEQUENCE [LARGE SCALE GENOMIC DNA]</scope>
    <source>
        <strain evidence="2 3">IC156</strain>
    </source>
</reference>
<name>A0A4Q4KGY3_9FLAO</name>
<comment type="caution">
    <text evidence="2">The sequence shown here is derived from an EMBL/GenBank/DDBJ whole genome shotgun (WGS) entry which is preliminary data.</text>
</comment>
<keyword evidence="3" id="KW-1185">Reference proteome</keyword>
<organism evidence="2 3">
    <name type="scientific">Brumimicrobium glaciale</name>
    <dbReference type="NCBI Taxonomy" id="200475"/>
    <lineage>
        <taxon>Bacteria</taxon>
        <taxon>Pseudomonadati</taxon>
        <taxon>Bacteroidota</taxon>
        <taxon>Flavobacteriia</taxon>
        <taxon>Flavobacteriales</taxon>
        <taxon>Crocinitomicaceae</taxon>
        <taxon>Brumimicrobium</taxon>
    </lineage>
</organism>
<evidence type="ECO:0000256" key="1">
    <source>
        <dbReference type="SAM" id="SignalP"/>
    </source>
</evidence>
<dbReference type="RefSeq" id="WP_130094475.1">
    <property type="nucleotide sequence ID" value="NZ_SETE01000006.1"/>
</dbReference>
<evidence type="ECO:0000313" key="3">
    <source>
        <dbReference type="Proteomes" id="UP000293952"/>
    </source>
</evidence>
<feature type="signal peptide" evidence="1">
    <location>
        <begin position="1"/>
        <end position="20"/>
    </location>
</feature>
<sequence length="404" mass="46709">MNKTIIASVMMLSIGLFAFAQDLTPNSVKLKVKSSNGLFQYSYLPVYPEYSEYEDYSVTLKDVDGKEYTTRTNIGEKRDVPFSMYYLENLTHVVSDGDFHINITRLDTRIEKLTKKEYSSGGDNATKRFGYTIEHKDKYAISIIDAKGDKGVIYDTTLTILGKSVFPKDYSEKIHFSNAGLALKGLDQFIYNSPTKDVNIKKTSNVIKKHNSGKRQSPQFAKKTLYILINGGVKNKLRGTISQGWYLKRIDVFEVKTKEKAYEEINEAASLVNEAIKIMKQNYKDEVVTNFHDEKVFLMMDQAYMMLEKYRDEKYINALTEDVQDLFEIGMNINIFFTAIATSRFDEANNILKDIKAFMEGVSDTSLKRTELRDVNHSIDVMVFILEREERLFEKHKDIYNFYK</sequence>